<dbReference type="Proteomes" id="UP000095300">
    <property type="component" value="Unassembled WGS sequence"/>
</dbReference>
<dbReference type="InterPro" id="IPR036865">
    <property type="entry name" value="CRAL-TRIO_dom_sf"/>
</dbReference>
<dbReference type="InterPro" id="IPR036273">
    <property type="entry name" value="CRAL/TRIO_N_dom_sf"/>
</dbReference>
<dbReference type="Gene3D" id="3.40.525.10">
    <property type="entry name" value="CRAL-TRIO lipid binding domain"/>
    <property type="match status" value="1"/>
</dbReference>
<dbReference type="AlphaFoldDB" id="A0A1I8NQB5"/>
<name>A0A1I8NQB5_STOCA</name>
<dbReference type="VEuPathDB" id="VectorBase:SCAU001108"/>
<evidence type="ECO:0000313" key="3">
    <source>
        <dbReference type="Proteomes" id="UP000095300"/>
    </source>
</evidence>
<evidence type="ECO:0000259" key="1">
    <source>
        <dbReference type="PROSITE" id="PS50191"/>
    </source>
</evidence>
<organism evidence="2 3">
    <name type="scientific">Stomoxys calcitrans</name>
    <name type="common">Stable fly</name>
    <name type="synonym">Conops calcitrans</name>
    <dbReference type="NCBI Taxonomy" id="35570"/>
    <lineage>
        <taxon>Eukaryota</taxon>
        <taxon>Metazoa</taxon>
        <taxon>Ecdysozoa</taxon>
        <taxon>Arthropoda</taxon>
        <taxon>Hexapoda</taxon>
        <taxon>Insecta</taxon>
        <taxon>Pterygota</taxon>
        <taxon>Neoptera</taxon>
        <taxon>Endopterygota</taxon>
        <taxon>Diptera</taxon>
        <taxon>Brachycera</taxon>
        <taxon>Muscomorpha</taxon>
        <taxon>Muscoidea</taxon>
        <taxon>Muscidae</taxon>
        <taxon>Stomoxys</taxon>
    </lineage>
</organism>
<dbReference type="PRINTS" id="PR00180">
    <property type="entry name" value="CRETINALDHBP"/>
</dbReference>
<keyword evidence="3" id="KW-1185">Reference proteome</keyword>
<dbReference type="Gene3D" id="1.20.5.1200">
    <property type="entry name" value="Alpha-tocopherol transfer"/>
    <property type="match status" value="1"/>
</dbReference>
<feature type="domain" description="CRAL-TRIO" evidence="1">
    <location>
        <begin position="82"/>
        <end position="244"/>
    </location>
</feature>
<reference evidence="2" key="1">
    <citation type="submission" date="2020-05" db="UniProtKB">
        <authorList>
            <consortium name="EnsemblMetazoa"/>
        </authorList>
    </citation>
    <scope>IDENTIFICATION</scope>
    <source>
        <strain evidence="2">USDA</strain>
    </source>
</reference>
<dbReference type="GO" id="GO:1902936">
    <property type="term" value="F:phosphatidylinositol bisphosphate binding"/>
    <property type="evidence" value="ECO:0007669"/>
    <property type="project" value="TreeGrafter"/>
</dbReference>
<protein>
    <recommendedName>
        <fullName evidence="1">CRAL-TRIO domain-containing protein</fullName>
    </recommendedName>
</protein>
<accession>A0A1I8NQB5</accession>
<dbReference type="EnsemblMetazoa" id="SCAU001108-RA">
    <property type="protein sequence ID" value="SCAU001108-PA"/>
    <property type="gene ID" value="SCAU001108"/>
</dbReference>
<dbReference type="CDD" id="cd00170">
    <property type="entry name" value="SEC14"/>
    <property type="match status" value="1"/>
</dbReference>
<dbReference type="SUPFAM" id="SSF52087">
    <property type="entry name" value="CRAL/TRIO domain"/>
    <property type="match status" value="1"/>
</dbReference>
<sequence>MWPLFDLEEEYAKHPHIDRHEVQKLHQWLRAQPHMPELLEREVLIFYHACQYQMEYTKEVIDKYYTFRTQTNEFFGDLDIESPQLVLAQKAVAVCPLSNNTPEGYCVIVGKLLEFDPPKFELAAALKLVFAQQEILTQGTQLYPGFVIIIDMIGVTFGHIARLSPMQLKKIIYFLQETAPIHLTAVHFVNPSSTMGKLMGLLNLFIKKELRQFLMVHSSMDSLYKHIPRPVLPRDYGGDDLSIAELAANVYEKVHKYRLDIIDYNNSRRVNEKLRPKPEANGFMRMWQSVWQSK</sequence>
<dbReference type="SUPFAM" id="SSF46938">
    <property type="entry name" value="CRAL/TRIO N-terminal domain"/>
    <property type="match status" value="1"/>
</dbReference>
<dbReference type="PANTHER" id="PTHR10174">
    <property type="entry name" value="ALPHA-TOCOPHEROL TRANSFER PROTEIN-RELATED"/>
    <property type="match status" value="1"/>
</dbReference>
<dbReference type="InterPro" id="IPR001251">
    <property type="entry name" value="CRAL-TRIO_dom"/>
</dbReference>
<dbReference type="PANTHER" id="PTHR10174:SF213">
    <property type="entry name" value="CRAL-TRIO DOMAIN-CONTAINING PROTEIN"/>
    <property type="match status" value="1"/>
</dbReference>
<dbReference type="PROSITE" id="PS50191">
    <property type="entry name" value="CRAL_TRIO"/>
    <property type="match status" value="1"/>
</dbReference>
<dbReference type="OrthoDB" id="6432525at2759"/>
<dbReference type="SMART" id="SM00516">
    <property type="entry name" value="SEC14"/>
    <property type="match status" value="1"/>
</dbReference>
<gene>
    <name evidence="2" type="primary">106083773</name>
</gene>
<dbReference type="GO" id="GO:0016020">
    <property type="term" value="C:membrane"/>
    <property type="evidence" value="ECO:0007669"/>
    <property type="project" value="TreeGrafter"/>
</dbReference>
<evidence type="ECO:0000313" key="2">
    <source>
        <dbReference type="EnsemblMetazoa" id="SCAU001108-PA"/>
    </source>
</evidence>
<dbReference type="Pfam" id="PF00650">
    <property type="entry name" value="CRAL_TRIO"/>
    <property type="match status" value="1"/>
</dbReference>
<proteinExistence type="predicted"/>